<name>A0A1Y3UB84_9ACTN</name>
<feature type="region of interest" description="Disordered" evidence="1">
    <location>
        <begin position="489"/>
        <end position="535"/>
    </location>
</feature>
<evidence type="ECO:0000256" key="1">
    <source>
        <dbReference type="SAM" id="MobiDB-lite"/>
    </source>
</evidence>
<organism evidence="2 3">
    <name type="scientific">Enorma massiliensis</name>
    <dbReference type="NCBI Taxonomy" id="1472761"/>
    <lineage>
        <taxon>Bacteria</taxon>
        <taxon>Bacillati</taxon>
        <taxon>Actinomycetota</taxon>
        <taxon>Coriobacteriia</taxon>
        <taxon>Coriobacteriales</taxon>
        <taxon>Coriobacteriaceae</taxon>
        <taxon>Enorma</taxon>
    </lineage>
</organism>
<proteinExistence type="predicted"/>
<feature type="region of interest" description="Disordered" evidence="1">
    <location>
        <begin position="205"/>
        <end position="225"/>
    </location>
</feature>
<accession>A0A1Y3UB84</accession>
<gene>
    <name evidence="2" type="ORF">B5G21_07205</name>
</gene>
<keyword evidence="3" id="KW-1185">Reference proteome</keyword>
<comment type="caution">
    <text evidence="2">The sequence shown here is derived from an EMBL/GenBank/DDBJ whole genome shotgun (WGS) entry which is preliminary data.</text>
</comment>
<dbReference type="EMBL" id="NFHO01000007">
    <property type="protein sequence ID" value="OUN42610.1"/>
    <property type="molecule type" value="Genomic_DNA"/>
</dbReference>
<evidence type="ECO:0000313" key="2">
    <source>
        <dbReference type="EMBL" id="OUN42610.1"/>
    </source>
</evidence>
<feature type="compositionally biased region" description="Low complexity" evidence="1">
    <location>
        <begin position="208"/>
        <end position="219"/>
    </location>
</feature>
<protein>
    <recommendedName>
        <fullName evidence="4">Phage portal protein</fullName>
    </recommendedName>
</protein>
<dbReference type="AlphaFoldDB" id="A0A1Y3UB84"/>
<dbReference type="Proteomes" id="UP000196560">
    <property type="component" value="Unassembled WGS sequence"/>
</dbReference>
<sequence length="535" mass="59173">MRRRGRCTVQGLDDEYWVPEHVREWLRSLGFTLPLEDMEPHIRAWDRWMRALGDFYDYRDTDGVGRVYEVHRRSIHPAMRVCREWGSLLLNDRTQVACDAQECTDWLAAWMARTGFLASAQECVVRAFGLGTGAWALWVDAGAGEVRVRRYDARMVVPLTWDEEGVTECAFVTRAFWRGKAVDQVQLHLKGADGAFFSPSKALENDSRAAGSSRPSSSPLEGAGEDGTYRIVTACFDRDGNRVEPEGVCPVYDTGSVWPTFSLVKPAVDNTRVDMSPYGQSVFADAVDAIQAVDLCYDAMMSEIDNGKMRVFLSDVMFDVERDGKGGRVSIPFGKGDCTVFRKVMSTEDTIQEFAPALRTEAQARAFRVALQTLGDLCGFGINYFDLENVGYVKTATEVSADNSALMRNIRRHEHALEGAIAGICRALLAVERRIGVGLPDEGGIRVTFDDSIITDTTAEKRQDMDEVAAGLMEPWEYRAKWYGEDEVAARRRGASSGSAASRGGSDGGNAAQDGVPGRGRRREERATGAPARMS</sequence>
<reference evidence="3" key="1">
    <citation type="submission" date="2017-04" db="EMBL/GenBank/DDBJ databases">
        <title>Function of individual gut microbiota members based on whole genome sequencing of pure cultures obtained from chicken caecum.</title>
        <authorList>
            <person name="Medvecky M."/>
            <person name="Cejkova D."/>
            <person name="Polansky O."/>
            <person name="Karasova D."/>
            <person name="Kubasova T."/>
            <person name="Cizek A."/>
            <person name="Rychlik I."/>
        </authorList>
    </citation>
    <scope>NUCLEOTIDE SEQUENCE [LARGE SCALE GENOMIC DNA]</scope>
    <source>
        <strain evidence="3">An70</strain>
    </source>
</reference>
<evidence type="ECO:0008006" key="4">
    <source>
        <dbReference type="Google" id="ProtNLM"/>
    </source>
</evidence>
<evidence type="ECO:0000313" key="3">
    <source>
        <dbReference type="Proteomes" id="UP000196560"/>
    </source>
</evidence>
<dbReference type="RefSeq" id="WP_087186617.1">
    <property type="nucleotide sequence ID" value="NZ_NFHO01000007.1"/>
</dbReference>
<feature type="compositionally biased region" description="Low complexity" evidence="1">
    <location>
        <begin position="495"/>
        <end position="512"/>
    </location>
</feature>